<protein>
    <submittedName>
        <fullName evidence="1">N-formylglutamate amidohydrolase</fullName>
    </submittedName>
</protein>
<name>A0A4R6A1H2_9RHOB</name>
<reference evidence="1 2" key="1">
    <citation type="submission" date="2019-03" db="EMBL/GenBank/DDBJ databases">
        <title>Primorskyibacter sp. SS33 isolated from sediments.</title>
        <authorList>
            <person name="Xunke S."/>
        </authorList>
    </citation>
    <scope>NUCLEOTIDE SEQUENCE [LARGE SCALE GENOMIC DNA]</scope>
    <source>
        <strain evidence="1 2">SS33</strain>
    </source>
</reference>
<proteinExistence type="predicted"/>
<evidence type="ECO:0000313" key="2">
    <source>
        <dbReference type="Proteomes" id="UP000295701"/>
    </source>
</evidence>
<gene>
    <name evidence="1" type="ORF">E2L08_14090</name>
</gene>
<evidence type="ECO:0000313" key="1">
    <source>
        <dbReference type="EMBL" id="TDL76267.1"/>
    </source>
</evidence>
<dbReference type="InterPro" id="IPR007709">
    <property type="entry name" value="N-FG_amidohydro"/>
</dbReference>
<keyword evidence="2" id="KW-1185">Reference proteome</keyword>
<keyword evidence="1" id="KW-0378">Hydrolase</keyword>
<dbReference type="Gene3D" id="3.40.630.40">
    <property type="entry name" value="Zn-dependent exopeptidases"/>
    <property type="match status" value="1"/>
</dbReference>
<organism evidence="1 2">
    <name type="scientific">Palleronia sediminis</name>
    <dbReference type="NCBI Taxonomy" id="2547833"/>
    <lineage>
        <taxon>Bacteria</taxon>
        <taxon>Pseudomonadati</taxon>
        <taxon>Pseudomonadota</taxon>
        <taxon>Alphaproteobacteria</taxon>
        <taxon>Rhodobacterales</taxon>
        <taxon>Roseobacteraceae</taxon>
        <taxon>Palleronia</taxon>
    </lineage>
</organism>
<dbReference type="GO" id="GO:0016787">
    <property type="term" value="F:hydrolase activity"/>
    <property type="evidence" value="ECO:0007669"/>
    <property type="project" value="UniProtKB-KW"/>
</dbReference>
<dbReference type="EMBL" id="SNAA01000018">
    <property type="protein sequence ID" value="TDL76267.1"/>
    <property type="molecule type" value="Genomic_DNA"/>
</dbReference>
<dbReference type="SUPFAM" id="SSF53187">
    <property type="entry name" value="Zn-dependent exopeptidases"/>
    <property type="match status" value="1"/>
</dbReference>
<comment type="caution">
    <text evidence="1">The sequence shown here is derived from an EMBL/GenBank/DDBJ whole genome shotgun (WGS) entry which is preliminary data.</text>
</comment>
<accession>A0A4R6A1H2</accession>
<dbReference type="AlphaFoldDB" id="A0A4R6A1H2"/>
<sequence>MDESFDLRLPRRRDTPFVFASPHSGRDYPAELLRESVLSPAALRSSEDAFIDRLFDAVPDFGAPLLSARLPRAWVDMNRAADELDPALIEGQRRGPHNPRIASGLGVVPRVVSGGRSIYRGKIGIEAARARIRQTWRPYHDALAGLIRDSRAHFGQAILIDCHSMPHEALDHVRVKGRRPDVVLGDRFGASADPDIVNAVEEVIAGAGLVVSRNAPFAGAFIAQHYGKPARGQHVIQIEFDRRLYMDEATLIPHEGYGTLKAAIDEIVARLCDLGRVGDSLAAE</sequence>
<dbReference type="Pfam" id="PF05013">
    <property type="entry name" value="FGase"/>
    <property type="match status" value="1"/>
</dbReference>
<dbReference type="Proteomes" id="UP000295701">
    <property type="component" value="Unassembled WGS sequence"/>
</dbReference>
<dbReference type="OrthoDB" id="9802050at2"/>